<dbReference type="InterPro" id="IPR050333">
    <property type="entry name" value="SLRP"/>
</dbReference>
<dbReference type="InterPro" id="IPR001611">
    <property type="entry name" value="Leu-rich_rpt"/>
</dbReference>
<dbReference type="EMBL" id="JARKNE010000010">
    <property type="protein sequence ID" value="KAK5795597.1"/>
    <property type="molecule type" value="Genomic_DNA"/>
</dbReference>
<evidence type="ECO:0000256" key="3">
    <source>
        <dbReference type="ARBA" id="ARBA00022530"/>
    </source>
</evidence>
<keyword evidence="6" id="KW-0654">Proteoglycan</keyword>
<keyword evidence="7" id="KW-0325">Glycoprotein</keyword>
<evidence type="ECO:0000256" key="7">
    <source>
        <dbReference type="ARBA" id="ARBA00023180"/>
    </source>
</evidence>
<accession>A0ABR0NKN9</accession>
<keyword evidence="5" id="KW-0677">Repeat</keyword>
<sequence length="448" mass="50902">MSGSRVKKVSIKLESLRNLDLSHCPLVEFPEIPKSLTSLNLSGTLIEEVSSSFEPLGYLKDIYLSGTRAKCVLVNLESLRYLNLSRCPIMKFPEIPRNLMRLDLCGTQIEEVALSLDTLSNLQYLNMSGSSIQKLQCNIVLFDSKEIPSVNVASSVLRFKSLKFLKMNHCRSLKLLSELPPYQQILYVHDCTSLEKVSFADQNLYQFDSLGDDDDYVFSMLFCNCFNLNQESIDNIEANAMIKIGFLAKKWASRYDLDSLLEHISYLVCCFPGNKISSNKFECQSMKSSLTLKITPNGCSGSRFLVFAICLVADITHCPRLECLEYICEYQLTAAGGGGYEKFKSKVFLIGALEPEKYMGDHVFIQSCIDLVKEDKNYEEASFEFYIRNFNYYEEEAEEYIEVVRCGVHVFYVAAQSDTDAIQTRHAGKKRNFSNDGEEGDGWPKRLK</sequence>
<evidence type="ECO:0000256" key="2">
    <source>
        <dbReference type="ARBA" id="ARBA00022525"/>
    </source>
</evidence>
<evidence type="ECO:0000256" key="6">
    <source>
        <dbReference type="ARBA" id="ARBA00022974"/>
    </source>
</evidence>
<dbReference type="InterPro" id="IPR032675">
    <property type="entry name" value="LRR_dom_sf"/>
</dbReference>
<organism evidence="9 10">
    <name type="scientific">Gossypium arboreum</name>
    <name type="common">Tree cotton</name>
    <name type="synonym">Gossypium nanking</name>
    <dbReference type="NCBI Taxonomy" id="29729"/>
    <lineage>
        <taxon>Eukaryota</taxon>
        <taxon>Viridiplantae</taxon>
        <taxon>Streptophyta</taxon>
        <taxon>Embryophyta</taxon>
        <taxon>Tracheophyta</taxon>
        <taxon>Spermatophyta</taxon>
        <taxon>Magnoliopsida</taxon>
        <taxon>eudicotyledons</taxon>
        <taxon>Gunneridae</taxon>
        <taxon>Pentapetalae</taxon>
        <taxon>rosids</taxon>
        <taxon>malvids</taxon>
        <taxon>Malvales</taxon>
        <taxon>Malvaceae</taxon>
        <taxon>Malvoideae</taxon>
        <taxon>Gossypium</taxon>
    </lineage>
</organism>
<dbReference type="Pfam" id="PF00560">
    <property type="entry name" value="LRR_1"/>
    <property type="match status" value="2"/>
</dbReference>
<dbReference type="Proteomes" id="UP001358586">
    <property type="component" value="Chromosome 10"/>
</dbReference>
<comment type="caution">
    <text evidence="9">The sequence shown here is derived from an EMBL/GenBank/DDBJ whole genome shotgun (WGS) entry which is preliminary data.</text>
</comment>
<name>A0ABR0NKN9_GOSAR</name>
<dbReference type="PANTHER" id="PTHR45712">
    <property type="entry name" value="AGAP008170-PA"/>
    <property type="match status" value="1"/>
</dbReference>
<comment type="subcellular location">
    <subcellularLocation>
        <location evidence="1">Secreted</location>
        <location evidence="1">Extracellular space</location>
        <location evidence="1">Extracellular matrix</location>
    </subcellularLocation>
</comment>
<evidence type="ECO:0000256" key="1">
    <source>
        <dbReference type="ARBA" id="ARBA00004498"/>
    </source>
</evidence>
<evidence type="ECO:0000313" key="9">
    <source>
        <dbReference type="EMBL" id="KAK5795597.1"/>
    </source>
</evidence>
<keyword evidence="10" id="KW-1185">Reference proteome</keyword>
<evidence type="ECO:0000313" key="10">
    <source>
        <dbReference type="Proteomes" id="UP001358586"/>
    </source>
</evidence>
<keyword evidence="3" id="KW-0272">Extracellular matrix</keyword>
<evidence type="ECO:0000256" key="4">
    <source>
        <dbReference type="ARBA" id="ARBA00022614"/>
    </source>
</evidence>
<feature type="region of interest" description="Disordered" evidence="8">
    <location>
        <begin position="424"/>
        <end position="448"/>
    </location>
</feature>
<dbReference type="PANTHER" id="PTHR45712:SF4">
    <property type="entry name" value="FIBROMODULIN"/>
    <property type="match status" value="1"/>
</dbReference>
<keyword evidence="4" id="KW-0433">Leucine-rich repeat</keyword>
<gene>
    <name evidence="9" type="ORF">PVK06_036867</name>
</gene>
<dbReference type="Gene3D" id="3.80.10.10">
    <property type="entry name" value="Ribonuclease Inhibitor"/>
    <property type="match status" value="1"/>
</dbReference>
<evidence type="ECO:0000256" key="8">
    <source>
        <dbReference type="SAM" id="MobiDB-lite"/>
    </source>
</evidence>
<evidence type="ECO:0000256" key="5">
    <source>
        <dbReference type="ARBA" id="ARBA00022737"/>
    </source>
</evidence>
<protein>
    <submittedName>
        <fullName evidence="9">Uncharacterized protein</fullName>
    </submittedName>
</protein>
<proteinExistence type="predicted"/>
<keyword evidence="2" id="KW-0964">Secreted</keyword>
<dbReference type="SUPFAM" id="SSF52058">
    <property type="entry name" value="L domain-like"/>
    <property type="match status" value="1"/>
</dbReference>
<reference evidence="9 10" key="1">
    <citation type="submission" date="2023-03" db="EMBL/GenBank/DDBJ databases">
        <title>WGS of Gossypium arboreum.</title>
        <authorList>
            <person name="Yu D."/>
        </authorList>
    </citation>
    <scope>NUCLEOTIDE SEQUENCE [LARGE SCALE GENOMIC DNA]</scope>
    <source>
        <tissue evidence="9">Leaf</tissue>
    </source>
</reference>